<keyword evidence="2" id="KW-0677">Repeat</keyword>
<dbReference type="SUPFAM" id="SSF50978">
    <property type="entry name" value="WD40 repeat-like"/>
    <property type="match status" value="1"/>
</dbReference>
<sequence length="334" mass="37928">MDNQEIFANGIKQKYSIPTDSKFTQICWSPDGDCLALGDDNSNCVLWSLSTGKSEWSDTGASAGVKSVAWDAKGQRIAIGCVDGSIQIHYRDNPIHYWKDQGIIIRQDEANGNCEWEHLIQLNRWGDNQVIPGTVAYIQWTNFPDTLLSSHQSGETVLWDLRNGEMIFRQSYTGIDDTDNTNSVDPRGNLLAFAISRSLQIWNIQPWRKEVEIMQDFPHWPSCLEWSKDGKFIAVATWNGKIFIFDIERRSCIKTINASRDRLRAISFSHDGSLMAVIGADQIIRVWRTEDWSTRIQLPDLDGPLSECLAFHPKYNLLAVGTKNGQLIKIFELS</sequence>
<dbReference type="PROSITE" id="PS50082">
    <property type="entry name" value="WD_REPEATS_2"/>
    <property type="match status" value="1"/>
</dbReference>
<keyword evidence="6" id="KW-1185">Reference proteome</keyword>
<accession>A0A347ZUJ1</accession>
<feature type="domain" description="Anaphase-promoting complex subunit 4-like WD40" evidence="4">
    <location>
        <begin position="222"/>
        <end position="269"/>
    </location>
</feature>
<dbReference type="Proteomes" id="UP000256388">
    <property type="component" value="Unassembled WGS sequence"/>
</dbReference>
<dbReference type="InterPro" id="IPR036322">
    <property type="entry name" value="WD40_repeat_dom_sf"/>
</dbReference>
<name>A0A347ZUJ1_9CHLR</name>
<dbReference type="RefSeq" id="WP_126440516.1">
    <property type="nucleotide sequence ID" value="NZ_AP018437.1"/>
</dbReference>
<feature type="repeat" description="WD" evidence="3">
    <location>
        <begin position="256"/>
        <end position="287"/>
    </location>
</feature>
<gene>
    <name evidence="5" type="ORF">DFR64_0298</name>
</gene>
<evidence type="ECO:0000256" key="3">
    <source>
        <dbReference type="PROSITE-ProRule" id="PRU00221"/>
    </source>
</evidence>
<dbReference type="OrthoDB" id="148437at2"/>
<evidence type="ECO:0000256" key="1">
    <source>
        <dbReference type="ARBA" id="ARBA00022574"/>
    </source>
</evidence>
<proteinExistence type="predicted"/>
<dbReference type="InterPro" id="IPR015943">
    <property type="entry name" value="WD40/YVTN_repeat-like_dom_sf"/>
</dbReference>
<dbReference type="InterPro" id="IPR001680">
    <property type="entry name" value="WD40_rpt"/>
</dbReference>
<keyword evidence="1 3" id="KW-0853">WD repeat</keyword>
<dbReference type="InterPro" id="IPR051179">
    <property type="entry name" value="WD_repeat_multifunction"/>
</dbReference>
<evidence type="ECO:0000259" key="4">
    <source>
        <dbReference type="Pfam" id="PF12894"/>
    </source>
</evidence>
<protein>
    <submittedName>
        <fullName evidence="5">Anaphase-promoting complex subunit 4</fullName>
    </submittedName>
</protein>
<dbReference type="PANTHER" id="PTHR19857:SF8">
    <property type="entry name" value="ANGIO-ASSOCIATED MIGRATORY CELL PROTEIN"/>
    <property type="match status" value="1"/>
</dbReference>
<dbReference type="Pfam" id="PF00400">
    <property type="entry name" value="WD40"/>
    <property type="match status" value="2"/>
</dbReference>
<evidence type="ECO:0000313" key="5">
    <source>
        <dbReference type="EMBL" id="REG10440.1"/>
    </source>
</evidence>
<dbReference type="InterPro" id="IPR024977">
    <property type="entry name" value="Apc4-like_WD40_dom"/>
</dbReference>
<evidence type="ECO:0000313" key="6">
    <source>
        <dbReference type="Proteomes" id="UP000256388"/>
    </source>
</evidence>
<dbReference type="EMBL" id="QUMS01000001">
    <property type="protein sequence ID" value="REG10440.1"/>
    <property type="molecule type" value="Genomic_DNA"/>
</dbReference>
<evidence type="ECO:0000256" key="2">
    <source>
        <dbReference type="ARBA" id="ARBA00022737"/>
    </source>
</evidence>
<comment type="caution">
    <text evidence="5">The sequence shown here is derived from an EMBL/GenBank/DDBJ whole genome shotgun (WGS) entry which is preliminary data.</text>
</comment>
<organism evidence="5 6">
    <name type="scientific">Pelolinea submarina</name>
    <dbReference type="NCBI Taxonomy" id="913107"/>
    <lineage>
        <taxon>Bacteria</taxon>
        <taxon>Bacillati</taxon>
        <taxon>Chloroflexota</taxon>
        <taxon>Anaerolineae</taxon>
        <taxon>Anaerolineales</taxon>
        <taxon>Anaerolineaceae</taxon>
        <taxon>Pelolinea</taxon>
    </lineage>
</organism>
<dbReference type="Gene3D" id="2.130.10.10">
    <property type="entry name" value="YVTN repeat-like/Quinoprotein amine dehydrogenase"/>
    <property type="match status" value="2"/>
</dbReference>
<dbReference type="SMART" id="SM00320">
    <property type="entry name" value="WD40"/>
    <property type="match status" value="5"/>
</dbReference>
<dbReference type="PANTHER" id="PTHR19857">
    <property type="entry name" value="MITOCHONDRIAL DIVISION PROTEIN 1-RELATED"/>
    <property type="match status" value="1"/>
</dbReference>
<dbReference type="Pfam" id="PF12894">
    <property type="entry name" value="ANAPC4_WD40"/>
    <property type="match status" value="1"/>
</dbReference>
<dbReference type="AlphaFoldDB" id="A0A347ZUJ1"/>
<reference evidence="5 6" key="1">
    <citation type="submission" date="2018-08" db="EMBL/GenBank/DDBJ databases">
        <title>Genomic Encyclopedia of Type Strains, Phase IV (KMG-IV): sequencing the most valuable type-strain genomes for metagenomic binning, comparative biology and taxonomic classification.</title>
        <authorList>
            <person name="Goeker M."/>
        </authorList>
    </citation>
    <scope>NUCLEOTIDE SEQUENCE [LARGE SCALE GENOMIC DNA]</scope>
    <source>
        <strain evidence="5 6">DSM 23923</strain>
    </source>
</reference>